<accession>A0A9Q3FDW8</accession>
<dbReference type="Proteomes" id="UP000765509">
    <property type="component" value="Unassembled WGS sequence"/>
</dbReference>
<protein>
    <submittedName>
        <fullName evidence="1">Uncharacterized protein</fullName>
    </submittedName>
</protein>
<gene>
    <name evidence="1" type="ORF">O181_076197</name>
</gene>
<dbReference type="EMBL" id="AVOT02041214">
    <property type="protein sequence ID" value="MBW0536482.1"/>
    <property type="molecule type" value="Genomic_DNA"/>
</dbReference>
<comment type="caution">
    <text evidence="1">The sequence shown here is derived from an EMBL/GenBank/DDBJ whole genome shotgun (WGS) entry which is preliminary data.</text>
</comment>
<sequence>MQTYIEKSIAVDLLNSIEEEDEARKVYHSLHCQFEKHSWSHIMNLLDDLVNTPEALENLHEAFAATKTTVSNLKLAIGSSWTDKALTAIFFHLRNKKHLMKYLQPWIQG</sequence>
<evidence type="ECO:0000313" key="2">
    <source>
        <dbReference type="Proteomes" id="UP000765509"/>
    </source>
</evidence>
<organism evidence="1 2">
    <name type="scientific">Austropuccinia psidii MF-1</name>
    <dbReference type="NCBI Taxonomy" id="1389203"/>
    <lineage>
        <taxon>Eukaryota</taxon>
        <taxon>Fungi</taxon>
        <taxon>Dikarya</taxon>
        <taxon>Basidiomycota</taxon>
        <taxon>Pucciniomycotina</taxon>
        <taxon>Pucciniomycetes</taxon>
        <taxon>Pucciniales</taxon>
        <taxon>Sphaerophragmiaceae</taxon>
        <taxon>Austropuccinia</taxon>
    </lineage>
</organism>
<reference evidence="1" key="1">
    <citation type="submission" date="2021-03" db="EMBL/GenBank/DDBJ databases">
        <title>Draft genome sequence of rust myrtle Austropuccinia psidii MF-1, a brazilian biotype.</title>
        <authorList>
            <person name="Quecine M.C."/>
            <person name="Pachon D.M.R."/>
            <person name="Bonatelli M.L."/>
            <person name="Correr F.H."/>
            <person name="Franceschini L.M."/>
            <person name="Leite T.F."/>
            <person name="Margarido G.R.A."/>
            <person name="Almeida C.A."/>
            <person name="Ferrarezi J.A."/>
            <person name="Labate C.A."/>
        </authorList>
    </citation>
    <scope>NUCLEOTIDE SEQUENCE</scope>
    <source>
        <strain evidence="1">MF-1</strain>
    </source>
</reference>
<keyword evidence="2" id="KW-1185">Reference proteome</keyword>
<evidence type="ECO:0000313" key="1">
    <source>
        <dbReference type="EMBL" id="MBW0536482.1"/>
    </source>
</evidence>
<name>A0A9Q3FDW8_9BASI</name>
<proteinExistence type="predicted"/>
<dbReference type="AlphaFoldDB" id="A0A9Q3FDW8"/>